<comment type="subcellular location">
    <subcellularLocation>
        <location evidence="6">Cell membrane</location>
        <topology evidence="6">Multi-pass membrane protein</topology>
    </subcellularLocation>
    <subcellularLocation>
        <location evidence="1">Membrane</location>
        <topology evidence="1">Multi-pass membrane protein</topology>
    </subcellularLocation>
</comment>
<feature type="transmembrane region" description="Helical" evidence="7">
    <location>
        <begin position="81"/>
        <end position="98"/>
    </location>
</feature>
<gene>
    <name evidence="9" type="ORF">FJZ47_10265</name>
</gene>
<keyword evidence="4 7" id="KW-1133">Transmembrane helix</keyword>
<dbReference type="PANTHER" id="PTHR11403">
    <property type="entry name" value="CYTOCHROME C OXIDASE SUBUNIT III"/>
    <property type="match status" value="1"/>
</dbReference>
<dbReference type="Pfam" id="PF00510">
    <property type="entry name" value="COX3"/>
    <property type="match status" value="1"/>
</dbReference>
<comment type="similarity">
    <text evidence="2 6">Belongs to the cytochrome c oxidase subunit 3 family.</text>
</comment>
<evidence type="ECO:0000313" key="10">
    <source>
        <dbReference type="Proteomes" id="UP000712673"/>
    </source>
</evidence>
<dbReference type="PROSITE" id="PS50253">
    <property type="entry name" value="COX3"/>
    <property type="match status" value="1"/>
</dbReference>
<sequence>MASPVPSGKLGMWWFLSSEIVTFGGLISCYLVARLLHPSWADSSQQLNVLVATLNTIVLLVSSWTIVMAHDAVEHGDVQQAKPWLGYTILGGLLFLLIKSAEWSGKFEHGILPWSNGFWSFYFAMTGLHALHVLGGVVINVALWIAAVRGRLQPIAHRVEYAGLYWHFVDVVWIFLFPLLYLA</sequence>
<evidence type="ECO:0000256" key="7">
    <source>
        <dbReference type="SAM" id="Phobius"/>
    </source>
</evidence>
<feature type="transmembrane region" description="Helical" evidence="7">
    <location>
        <begin position="12"/>
        <end position="35"/>
    </location>
</feature>
<keyword evidence="5 7" id="KW-0472">Membrane</keyword>
<organism evidence="9 10">
    <name type="scientific">Tectimicrobiota bacterium</name>
    <dbReference type="NCBI Taxonomy" id="2528274"/>
    <lineage>
        <taxon>Bacteria</taxon>
        <taxon>Pseudomonadati</taxon>
        <taxon>Nitrospinota/Tectimicrobiota group</taxon>
        <taxon>Candidatus Tectimicrobiota</taxon>
    </lineage>
</organism>
<dbReference type="InterPro" id="IPR000298">
    <property type="entry name" value="Cyt_c_oxidase-like_su3"/>
</dbReference>
<dbReference type="EMBL" id="VGLS01000271">
    <property type="protein sequence ID" value="MBM3224174.1"/>
    <property type="molecule type" value="Genomic_DNA"/>
</dbReference>
<dbReference type="PANTHER" id="PTHR11403:SF6">
    <property type="entry name" value="NITRIC OXIDE REDUCTASE SUBUNIT E"/>
    <property type="match status" value="1"/>
</dbReference>
<feature type="transmembrane region" description="Helical" evidence="7">
    <location>
        <begin position="119"/>
        <end position="144"/>
    </location>
</feature>
<protein>
    <submittedName>
        <fullName evidence="9">Cytochrome oxidase subunit III</fullName>
    </submittedName>
</protein>
<dbReference type="GO" id="GO:0004129">
    <property type="term" value="F:cytochrome-c oxidase activity"/>
    <property type="evidence" value="ECO:0007669"/>
    <property type="project" value="InterPro"/>
</dbReference>
<evidence type="ECO:0000256" key="3">
    <source>
        <dbReference type="ARBA" id="ARBA00022692"/>
    </source>
</evidence>
<evidence type="ECO:0000256" key="1">
    <source>
        <dbReference type="ARBA" id="ARBA00004141"/>
    </source>
</evidence>
<evidence type="ECO:0000256" key="5">
    <source>
        <dbReference type="ARBA" id="ARBA00023136"/>
    </source>
</evidence>
<accession>A0A938B2M4</accession>
<dbReference type="InterPro" id="IPR035973">
    <property type="entry name" value="Cyt_c_oxidase_su3-like_sf"/>
</dbReference>
<dbReference type="SUPFAM" id="SSF81452">
    <property type="entry name" value="Cytochrome c oxidase subunit III-like"/>
    <property type="match status" value="1"/>
</dbReference>
<dbReference type="InterPro" id="IPR013833">
    <property type="entry name" value="Cyt_c_oxidase_su3_a-hlx"/>
</dbReference>
<comment type="caution">
    <text evidence="9">The sequence shown here is derived from an EMBL/GenBank/DDBJ whole genome shotgun (WGS) entry which is preliminary data.</text>
</comment>
<proteinExistence type="inferred from homology"/>
<dbReference type="Proteomes" id="UP000712673">
    <property type="component" value="Unassembled WGS sequence"/>
</dbReference>
<feature type="transmembrane region" description="Helical" evidence="7">
    <location>
        <begin position="164"/>
        <end position="182"/>
    </location>
</feature>
<dbReference type="GO" id="GO:0019646">
    <property type="term" value="P:aerobic electron transport chain"/>
    <property type="evidence" value="ECO:0007669"/>
    <property type="project" value="InterPro"/>
</dbReference>
<evidence type="ECO:0000259" key="8">
    <source>
        <dbReference type="PROSITE" id="PS50253"/>
    </source>
</evidence>
<dbReference type="AlphaFoldDB" id="A0A938B2M4"/>
<dbReference type="InterPro" id="IPR024791">
    <property type="entry name" value="Cyt_c/ubiquinol_Oxase_su3"/>
</dbReference>
<name>A0A938B2M4_UNCTE</name>
<evidence type="ECO:0000256" key="2">
    <source>
        <dbReference type="ARBA" id="ARBA00010581"/>
    </source>
</evidence>
<dbReference type="GO" id="GO:0005886">
    <property type="term" value="C:plasma membrane"/>
    <property type="evidence" value="ECO:0007669"/>
    <property type="project" value="UniProtKB-SubCell"/>
</dbReference>
<dbReference type="Gene3D" id="1.20.120.80">
    <property type="entry name" value="Cytochrome c oxidase, subunit III, four-helix bundle"/>
    <property type="match status" value="1"/>
</dbReference>
<evidence type="ECO:0000256" key="4">
    <source>
        <dbReference type="ARBA" id="ARBA00022989"/>
    </source>
</evidence>
<reference evidence="9" key="1">
    <citation type="submission" date="2019-03" db="EMBL/GenBank/DDBJ databases">
        <title>Lake Tanganyika Metagenome-Assembled Genomes (MAGs).</title>
        <authorList>
            <person name="Tran P."/>
        </authorList>
    </citation>
    <scope>NUCLEOTIDE SEQUENCE</scope>
    <source>
        <strain evidence="9">K_DeepCast_65m_m2_066</strain>
    </source>
</reference>
<feature type="domain" description="Heme-copper oxidase subunit III family profile" evidence="8">
    <location>
        <begin position="1"/>
        <end position="183"/>
    </location>
</feature>
<keyword evidence="3 6" id="KW-0812">Transmembrane</keyword>
<evidence type="ECO:0000256" key="6">
    <source>
        <dbReference type="RuleBase" id="RU003376"/>
    </source>
</evidence>
<evidence type="ECO:0000313" key="9">
    <source>
        <dbReference type="EMBL" id="MBM3224174.1"/>
    </source>
</evidence>
<feature type="transmembrane region" description="Helical" evidence="7">
    <location>
        <begin position="47"/>
        <end position="69"/>
    </location>
</feature>